<feature type="region of interest" description="Disordered" evidence="1">
    <location>
        <begin position="122"/>
        <end position="160"/>
    </location>
</feature>
<gene>
    <name evidence="2" type="ORF">J2S57_005349</name>
</gene>
<evidence type="ECO:0000256" key="1">
    <source>
        <dbReference type="SAM" id="MobiDB-lite"/>
    </source>
</evidence>
<dbReference type="RefSeq" id="WP_307247929.1">
    <property type="nucleotide sequence ID" value="NZ_JAUSQZ010000001.1"/>
</dbReference>
<evidence type="ECO:0000313" key="3">
    <source>
        <dbReference type="Proteomes" id="UP001235712"/>
    </source>
</evidence>
<proteinExistence type="predicted"/>
<sequence length="285" mass="31071">MKGRHNVMVWFIIDDGFSEHPKTMAIKRATRLPSLGLWTMAGNWSARHLTDGQVSVDLLLEKGGRRTQIQALVDSGLWHDHESTCPHDGEQCPATPAPGGVVFHDWFDWQRSRQDVLQLRARRSAAGRNGGRASGAGRRQERSKNQARASTMVEPPALTDTHPSPNLIDLVCRRLFGDNARDVNARSELIALWQDAAGSADLGAELRNFLIRNADTHLNDPSAALLGWLGAAAERAAVPGSKVVLGCENCNSGWLADEPETGMPVPCPNCKPHRYAQGQAGSPVR</sequence>
<name>A0ABT9PA86_9ACTN</name>
<reference evidence="2 3" key="1">
    <citation type="submission" date="2023-07" db="EMBL/GenBank/DDBJ databases">
        <title>Sequencing the genomes of 1000 actinobacteria strains.</title>
        <authorList>
            <person name="Klenk H.-P."/>
        </authorList>
    </citation>
    <scope>NUCLEOTIDE SEQUENCE [LARGE SCALE GENOMIC DNA]</scope>
    <source>
        <strain evidence="2 3">DSM 44388</strain>
    </source>
</reference>
<dbReference type="EMBL" id="JAUSQZ010000001">
    <property type="protein sequence ID" value="MDP9829600.1"/>
    <property type="molecule type" value="Genomic_DNA"/>
</dbReference>
<comment type="caution">
    <text evidence="2">The sequence shown here is derived from an EMBL/GenBank/DDBJ whole genome shotgun (WGS) entry which is preliminary data.</text>
</comment>
<evidence type="ECO:0000313" key="2">
    <source>
        <dbReference type="EMBL" id="MDP9829600.1"/>
    </source>
</evidence>
<dbReference type="Proteomes" id="UP001235712">
    <property type="component" value="Unassembled WGS sequence"/>
</dbReference>
<organism evidence="2 3">
    <name type="scientific">Kineosporia succinea</name>
    <dbReference type="NCBI Taxonomy" id="84632"/>
    <lineage>
        <taxon>Bacteria</taxon>
        <taxon>Bacillati</taxon>
        <taxon>Actinomycetota</taxon>
        <taxon>Actinomycetes</taxon>
        <taxon>Kineosporiales</taxon>
        <taxon>Kineosporiaceae</taxon>
        <taxon>Kineosporia</taxon>
    </lineage>
</organism>
<protein>
    <submittedName>
        <fullName evidence="2">Uncharacterized protein</fullName>
    </submittedName>
</protein>
<keyword evidence="3" id="KW-1185">Reference proteome</keyword>
<accession>A0ABT9PA86</accession>